<dbReference type="Proteomes" id="UP001055108">
    <property type="component" value="Unassembled WGS sequence"/>
</dbReference>
<accession>A0AA37MAZ4</accession>
<dbReference type="InterPro" id="IPR000073">
    <property type="entry name" value="AB_hydrolase_1"/>
</dbReference>
<protein>
    <submittedName>
        <fullName evidence="2">2-succinyl-6-hydroxy-2, 4-cyclohexadiene-1-carboxylate synthase</fullName>
    </submittedName>
</protein>
<dbReference type="SUPFAM" id="SSF53474">
    <property type="entry name" value="alpha/beta-Hydrolases"/>
    <property type="match status" value="1"/>
</dbReference>
<reference evidence="2" key="1">
    <citation type="journal article" date="2016" name="Front. Microbiol.">
        <title>Genome Sequence of the Piezophilic, Mesophilic Sulfate-Reducing Bacterium Desulfovibrio indicus J2T.</title>
        <authorList>
            <person name="Cao J."/>
            <person name="Maignien L."/>
            <person name="Shao Z."/>
            <person name="Alain K."/>
            <person name="Jebbar M."/>
        </authorList>
    </citation>
    <scope>NUCLEOTIDE SEQUENCE</scope>
    <source>
        <strain evidence="2">NBRC 103626</strain>
    </source>
</reference>
<dbReference type="InterPro" id="IPR050266">
    <property type="entry name" value="AB_hydrolase_sf"/>
</dbReference>
<dbReference type="Gene3D" id="3.40.50.1820">
    <property type="entry name" value="alpha/beta hydrolase"/>
    <property type="match status" value="1"/>
</dbReference>
<name>A0AA37MAZ4_9HYPH</name>
<dbReference type="EMBL" id="BPQM01000052">
    <property type="protein sequence ID" value="GJD79067.1"/>
    <property type="molecule type" value="Genomic_DNA"/>
</dbReference>
<dbReference type="RefSeq" id="WP_238302939.1">
    <property type="nucleotide sequence ID" value="NZ_BPQM01000052.1"/>
</dbReference>
<proteinExistence type="predicted"/>
<evidence type="ECO:0000313" key="3">
    <source>
        <dbReference type="Proteomes" id="UP001055108"/>
    </source>
</evidence>
<feature type="domain" description="AB hydrolase-1" evidence="1">
    <location>
        <begin position="46"/>
        <end position="291"/>
    </location>
</feature>
<keyword evidence="3" id="KW-1185">Reference proteome</keyword>
<evidence type="ECO:0000313" key="2">
    <source>
        <dbReference type="EMBL" id="GJD79067.1"/>
    </source>
</evidence>
<reference evidence="2" key="2">
    <citation type="submission" date="2021-08" db="EMBL/GenBank/DDBJ databases">
        <authorList>
            <person name="Tani A."/>
            <person name="Ola A."/>
            <person name="Ogura Y."/>
            <person name="Katsura K."/>
            <person name="Hayashi T."/>
        </authorList>
    </citation>
    <scope>NUCLEOTIDE SEQUENCE</scope>
    <source>
        <strain evidence="2">NBRC 103626</strain>
    </source>
</reference>
<evidence type="ECO:0000259" key="1">
    <source>
        <dbReference type="Pfam" id="PF12697"/>
    </source>
</evidence>
<dbReference type="Pfam" id="PF12697">
    <property type="entry name" value="Abhydrolase_6"/>
    <property type="match status" value="1"/>
</dbReference>
<dbReference type="PANTHER" id="PTHR43798:SF33">
    <property type="entry name" value="HYDROLASE, PUTATIVE (AFU_ORTHOLOGUE AFUA_2G14860)-RELATED"/>
    <property type="match status" value="1"/>
</dbReference>
<gene>
    <name evidence="2" type="primary">menH_3</name>
    <name evidence="2" type="ORF">NBEOAGPD_2287</name>
</gene>
<dbReference type="PANTHER" id="PTHR43798">
    <property type="entry name" value="MONOACYLGLYCEROL LIPASE"/>
    <property type="match status" value="1"/>
</dbReference>
<sequence length="297" mass="31294">MAADPAPDPAPHAFDGTFAGPAPRRFIDLPGFPRIAWAEAGSGPPLILVHGALVTLDDMWLGPMAALARHFRVVAIDRPGHGESGHGRLADASLWRQADLVLALADALGLERPVVAGHSFGAAVAIACGLAAPERIRGVVAISPIAFPEPRLEQVLFGPRAVPFVGPPLSRGLAPTDALLLPLLWRAMFLPRTMPEAFARRFPFALAGRPDRLVADGANANLLWTDLARSAALYPACRSPVHILAGSGDIVTNQTLHGRGAALLIPGARLHWLRGEGHMLHHARQDAVVEAALAVAA</sequence>
<dbReference type="InterPro" id="IPR029058">
    <property type="entry name" value="AB_hydrolase_fold"/>
</dbReference>
<comment type="caution">
    <text evidence="2">The sequence shown here is derived from an EMBL/GenBank/DDBJ whole genome shotgun (WGS) entry which is preliminary data.</text>
</comment>
<dbReference type="AlphaFoldDB" id="A0AA37MAZ4"/>
<organism evidence="2 3">
    <name type="scientific">Methylobacterium gregans</name>
    <dbReference type="NCBI Taxonomy" id="374424"/>
    <lineage>
        <taxon>Bacteria</taxon>
        <taxon>Pseudomonadati</taxon>
        <taxon>Pseudomonadota</taxon>
        <taxon>Alphaproteobacteria</taxon>
        <taxon>Hyphomicrobiales</taxon>
        <taxon>Methylobacteriaceae</taxon>
        <taxon>Methylobacterium</taxon>
    </lineage>
</organism>
<dbReference type="GO" id="GO:0016020">
    <property type="term" value="C:membrane"/>
    <property type="evidence" value="ECO:0007669"/>
    <property type="project" value="TreeGrafter"/>
</dbReference>
<dbReference type="PRINTS" id="PR00111">
    <property type="entry name" value="ABHYDROLASE"/>
</dbReference>